<dbReference type="RefSeq" id="WP_266087079.1">
    <property type="nucleotide sequence ID" value="NZ_RKLV01000006.1"/>
</dbReference>
<feature type="region of interest" description="Disordered" evidence="8">
    <location>
        <begin position="1"/>
        <end position="22"/>
    </location>
</feature>
<reference evidence="11" key="1">
    <citation type="submission" date="2022-09" db="EMBL/GenBank/DDBJ databases">
        <title>Haloadaptaus new haloarchaeum isolated from saline soil.</title>
        <authorList>
            <person name="Duran-Viseras A."/>
            <person name="Sanchez-Porro C."/>
            <person name="Ventosa A."/>
        </authorList>
    </citation>
    <scope>NUCLEOTIDE SEQUENCE</scope>
    <source>
        <strain evidence="11">F3-133</strain>
    </source>
</reference>
<dbReference type="GO" id="GO:0006508">
    <property type="term" value="P:proteolysis"/>
    <property type="evidence" value="ECO:0007669"/>
    <property type="project" value="UniProtKB-KW"/>
</dbReference>
<name>A0A9Q4GGU6_9EURY</name>
<evidence type="ECO:0000256" key="2">
    <source>
        <dbReference type="ARBA" id="ARBA00022670"/>
    </source>
</evidence>
<comment type="caution">
    <text evidence="11">The sequence shown here is derived from an EMBL/GenBank/DDBJ whole genome shotgun (WGS) entry which is preliminary data.</text>
</comment>
<dbReference type="GO" id="GO:0016020">
    <property type="term" value="C:membrane"/>
    <property type="evidence" value="ECO:0007669"/>
    <property type="project" value="UniProtKB-SubCell"/>
</dbReference>
<feature type="transmembrane region" description="Helical" evidence="9">
    <location>
        <begin position="191"/>
        <end position="213"/>
    </location>
</feature>
<evidence type="ECO:0000313" key="11">
    <source>
        <dbReference type="EMBL" id="MCX2819097.1"/>
    </source>
</evidence>
<evidence type="ECO:0000256" key="8">
    <source>
        <dbReference type="SAM" id="MobiDB-lite"/>
    </source>
</evidence>
<dbReference type="EMBL" id="RKLV01000006">
    <property type="protein sequence ID" value="MCX2819097.1"/>
    <property type="molecule type" value="Genomic_DNA"/>
</dbReference>
<keyword evidence="6 9" id="KW-1133">Transmembrane helix</keyword>
<keyword evidence="4" id="KW-0378">Hydrolase</keyword>
<comment type="subcellular location">
    <subcellularLocation>
        <location evidence="1">Membrane</location>
        <topology evidence="1">Multi-pass membrane protein</topology>
    </subcellularLocation>
</comment>
<evidence type="ECO:0000313" key="12">
    <source>
        <dbReference type="Proteomes" id="UP001149411"/>
    </source>
</evidence>
<evidence type="ECO:0000256" key="6">
    <source>
        <dbReference type="ARBA" id="ARBA00022989"/>
    </source>
</evidence>
<dbReference type="AlphaFoldDB" id="A0A9Q4GGU6"/>
<feature type="transmembrane region" description="Helical" evidence="9">
    <location>
        <begin position="96"/>
        <end position="116"/>
    </location>
</feature>
<gene>
    <name evidence="11" type="ORF">EGH25_06995</name>
</gene>
<evidence type="ECO:0000256" key="4">
    <source>
        <dbReference type="ARBA" id="ARBA00022801"/>
    </source>
</evidence>
<dbReference type="PANTHER" id="PTHR31412:SF0">
    <property type="entry name" value="ZINC METALLOPROTEASE EGY1, CHLOROPLASTIC-RELATED"/>
    <property type="match status" value="1"/>
</dbReference>
<dbReference type="InterPro" id="IPR044838">
    <property type="entry name" value="EGY1-like"/>
</dbReference>
<organism evidence="11 12">
    <name type="scientific">Halorutilus salinus</name>
    <dbReference type="NCBI Taxonomy" id="2487751"/>
    <lineage>
        <taxon>Archaea</taxon>
        <taxon>Methanobacteriati</taxon>
        <taxon>Methanobacteriota</taxon>
        <taxon>Stenosarchaea group</taxon>
        <taxon>Halobacteria</taxon>
        <taxon>Halorutilales</taxon>
        <taxon>Halorutilaceae</taxon>
        <taxon>Halorutilus</taxon>
    </lineage>
</organism>
<keyword evidence="7 9" id="KW-0472">Membrane</keyword>
<evidence type="ECO:0000256" key="9">
    <source>
        <dbReference type="SAM" id="Phobius"/>
    </source>
</evidence>
<feature type="transmembrane region" description="Helical" evidence="9">
    <location>
        <begin position="128"/>
        <end position="149"/>
    </location>
</feature>
<feature type="transmembrane region" description="Helical" evidence="9">
    <location>
        <begin position="353"/>
        <end position="372"/>
    </location>
</feature>
<proteinExistence type="predicted"/>
<feature type="transmembrane region" description="Helical" evidence="9">
    <location>
        <begin position="254"/>
        <end position="273"/>
    </location>
</feature>
<evidence type="ECO:0000259" key="10">
    <source>
        <dbReference type="Pfam" id="PF02163"/>
    </source>
</evidence>
<dbReference type="InterPro" id="IPR008915">
    <property type="entry name" value="Peptidase_M50"/>
</dbReference>
<dbReference type="PANTHER" id="PTHR31412">
    <property type="entry name" value="ZINC METALLOPROTEASE EGY1"/>
    <property type="match status" value="1"/>
</dbReference>
<keyword evidence="12" id="KW-1185">Reference proteome</keyword>
<feature type="transmembrane region" description="Helical" evidence="9">
    <location>
        <begin position="319"/>
        <end position="341"/>
    </location>
</feature>
<evidence type="ECO:0000256" key="1">
    <source>
        <dbReference type="ARBA" id="ARBA00004141"/>
    </source>
</evidence>
<keyword evidence="3 9" id="KW-0812">Transmembrane</keyword>
<accession>A0A9Q4GGU6</accession>
<dbReference type="Pfam" id="PF02163">
    <property type="entry name" value="Peptidase_M50"/>
    <property type="match status" value="1"/>
</dbReference>
<keyword evidence="2 11" id="KW-0645">Protease</keyword>
<protein>
    <submittedName>
        <fullName evidence="11">Site-2 protease family protein</fullName>
    </submittedName>
</protein>
<feature type="transmembrane region" description="Helical" evidence="9">
    <location>
        <begin position="294"/>
        <end position="313"/>
    </location>
</feature>
<sequence>MTEARRSPGSGARLPGSLPAPGSMSDSFQVYEVEETQEGAVYYGEPLQDREEVLRSVAPAFRRNGYRIDIRYSKGEYALIAKERQTSVDGVPWKNVALLLATVGTTLFAGAGWYGVDLSKGLPSLLSAWPFAVSVLGVLAVHELGHYVLTRYHDVEASLPYFIPVPNAIGTFGAVISMRDNIPRRRALFDIGVAGPLFGLTATVVVTAVGVTLPPVEVAGSTVARSIELGYPLLIRGIAAVMGQTLEYGGNTTVNPVVVGGWVGAFITFLNLIPVGQLDGAHVARALLGDRIGMVEKAVPVALFGLAGYLVVFEGGRSAFLWAFWGVLALVFSKAGTVTPIDESSVGKRRRAVAVLTLVLGVLCFTPVPISISV</sequence>
<feature type="transmembrane region" description="Helical" evidence="9">
    <location>
        <begin position="161"/>
        <end position="179"/>
    </location>
</feature>
<dbReference type="Proteomes" id="UP001149411">
    <property type="component" value="Unassembled WGS sequence"/>
</dbReference>
<dbReference type="CDD" id="cd06160">
    <property type="entry name" value="S2P-M50_like_2"/>
    <property type="match status" value="1"/>
</dbReference>
<evidence type="ECO:0000256" key="7">
    <source>
        <dbReference type="ARBA" id="ARBA00023136"/>
    </source>
</evidence>
<evidence type="ECO:0000256" key="3">
    <source>
        <dbReference type="ARBA" id="ARBA00022692"/>
    </source>
</evidence>
<feature type="domain" description="Peptidase M50" evidence="10">
    <location>
        <begin position="131"/>
        <end position="294"/>
    </location>
</feature>
<dbReference type="GO" id="GO:0008233">
    <property type="term" value="F:peptidase activity"/>
    <property type="evidence" value="ECO:0007669"/>
    <property type="project" value="UniProtKB-KW"/>
</dbReference>
<evidence type="ECO:0000256" key="5">
    <source>
        <dbReference type="ARBA" id="ARBA00022946"/>
    </source>
</evidence>
<keyword evidence="5" id="KW-0809">Transit peptide</keyword>